<keyword evidence="3 6" id="KW-0808">Transferase</keyword>
<dbReference type="AlphaFoldDB" id="A0A7I9XZN0"/>
<name>A0A7I9XZN0_9MYCO</name>
<protein>
    <recommendedName>
        <fullName evidence="6">Dihydrolipoamide acetyltransferase component of pyruvate dehydrogenase complex</fullName>
        <ecNumber evidence="6">2.3.1.-</ecNumber>
    </recommendedName>
</protein>
<feature type="domain" description="Lipoyl-binding" evidence="8">
    <location>
        <begin position="10"/>
        <end position="85"/>
    </location>
</feature>
<dbReference type="PANTHER" id="PTHR43178:SF5">
    <property type="entry name" value="LIPOAMIDE ACYLTRANSFERASE COMPONENT OF BRANCHED-CHAIN ALPHA-KETO ACID DEHYDROGENASE COMPLEX, MITOCHONDRIAL"/>
    <property type="match status" value="1"/>
</dbReference>
<dbReference type="InterPro" id="IPR000089">
    <property type="entry name" value="Biotin_lipoyl"/>
</dbReference>
<dbReference type="Pfam" id="PF00198">
    <property type="entry name" value="2-oxoacid_dh"/>
    <property type="match status" value="1"/>
</dbReference>
<accession>A0A7I9XZN0</accession>
<keyword evidence="5 6" id="KW-0012">Acyltransferase</keyword>
<feature type="region of interest" description="Disordered" evidence="7">
    <location>
        <begin position="123"/>
        <end position="142"/>
    </location>
</feature>
<evidence type="ECO:0000313" key="11">
    <source>
        <dbReference type="Proteomes" id="UP000465361"/>
    </source>
</evidence>
<keyword evidence="11" id="KW-1185">Reference proteome</keyword>
<dbReference type="InterPro" id="IPR036625">
    <property type="entry name" value="E3-bd_dom_sf"/>
</dbReference>
<dbReference type="PROSITE" id="PS50968">
    <property type="entry name" value="BIOTINYL_LIPOYL"/>
    <property type="match status" value="1"/>
</dbReference>
<comment type="cofactor">
    <cofactor evidence="1 6">
        <name>(R)-lipoate</name>
        <dbReference type="ChEBI" id="CHEBI:83088"/>
    </cofactor>
</comment>
<evidence type="ECO:0000256" key="6">
    <source>
        <dbReference type="RuleBase" id="RU003423"/>
    </source>
</evidence>
<dbReference type="GO" id="GO:0031405">
    <property type="term" value="F:lipoic acid binding"/>
    <property type="evidence" value="ECO:0007669"/>
    <property type="project" value="TreeGrafter"/>
</dbReference>
<evidence type="ECO:0000256" key="7">
    <source>
        <dbReference type="SAM" id="MobiDB-lite"/>
    </source>
</evidence>
<dbReference type="InterPro" id="IPR023213">
    <property type="entry name" value="CAT-like_dom_sf"/>
</dbReference>
<dbReference type="Pfam" id="PF00364">
    <property type="entry name" value="Biotin_lipoyl"/>
    <property type="match status" value="1"/>
</dbReference>
<evidence type="ECO:0000256" key="4">
    <source>
        <dbReference type="ARBA" id="ARBA00022823"/>
    </source>
</evidence>
<dbReference type="GO" id="GO:0005737">
    <property type="term" value="C:cytoplasm"/>
    <property type="evidence" value="ECO:0007669"/>
    <property type="project" value="TreeGrafter"/>
</dbReference>
<dbReference type="PROSITE" id="PS51826">
    <property type="entry name" value="PSBD"/>
    <property type="match status" value="1"/>
</dbReference>
<dbReference type="SUPFAM" id="SSF51230">
    <property type="entry name" value="Single hybrid motif"/>
    <property type="match status" value="1"/>
</dbReference>
<evidence type="ECO:0000313" key="10">
    <source>
        <dbReference type="EMBL" id="GFG75276.1"/>
    </source>
</evidence>
<keyword evidence="4 6" id="KW-0450">Lipoyl</keyword>
<evidence type="ECO:0000259" key="8">
    <source>
        <dbReference type="PROSITE" id="PS50968"/>
    </source>
</evidence>
<dbReference type="Proteomes" id="UP000465361">
    <property type="component" value="Unassembled WGS sequence"/>
</dbReference>
<dbReference type="Gene3D" id="4.10.320.10">
    <property type="entry name" value="E3-binding domain"/>
    <property type="match status" value="1"/>
</dbReference>
<organism evidence="10 11">
    <name type="scientific">Mycobacterium botniense</name>
    <dbReference type="NCBI Taxonomy" id="84962"/>
    <lineage>
        <taxon>Bacteria</taxon>
        <taxon>Bacillati</taxon>
        <taxon>Actinomycetota</taxon>
        <taxon>Actinomycetes</taxon>
        <taxon>Mycobacteriales</taxon>
        <taxon>Mycobacteriaceae</taxon>
        <taxon>Mycobacterium</taxon>
    </lineage>
</organism>
<dbReference type="SUPFAM" id="SSF52777">
    <property type="entry name" value="CoA-dependent acyltransferases"/>
    <property type="match status" value="1"/>
</dbReference>
<evidence type="ECO:0000256" key="5">
    <source>
        <dbReference type="ARBA" id="ARBA00023315"/>
    </source>
</evidence>
<dbReference type="Gene3D" id="2.40.50.100">
    <property type="match status" value="1"/>
</dbReference>
<reference evidence="10 11" key="1">
    <citation type="journal article" date="2019" name="Emerg. Microbes Infect.">
        <title>Comprehensive subspecies identification of 175 nontuberculous mycobacteria species based on 7547 genomic profiles.</title>
        <authorList>
            <person name="Matsumoto Y."/>
            <person name="Kinjo T."/>
            <person name="Motooka D."/>
            <person name="Nabeya D."/>
            <person name="Jung N."/>
            <person name="Uechi K."/>
            <person name="Horii T."/>
            <person name="Iida T."/>
            <person name="Fujita J."/>
            <person name="Nakamura S."/>
        </authorList>
    </citation>
    <scope>NUCLEOTIDE SEQUENCE [LARGE SCALE GENOMIC DNA]</scope>
    <source>
        <strain evidence="10 11">JCM 17322</strain>
    </source>
</reference>
<evidence type="ECO:0000256" key="2">
    <source>
        <dbReference type="ARBA" id="ARBA00007317"/>
    </source>
</evidence>
<evidence type="ECO:0000256" key="1">
    <source>
        <dbReference type="ARBA" id="ARBA00001938"/>
    </source>
</evidence>
<comment type="similarity">
    <text evidence="2 6">Belongs to the 2-oxoacid dehydrogenase family.</text>
</comment>
<dbReference type="Gene3D" id="3.30.559.10">
    <property type="entry name" value="Chloramphenicol acetyltransferase-like domain"/>
    <property type="match status" value="1"/>
</dbReference>
<dbReference type="CDD" id="cd06849">
    <property type="entry name" value="lipoyl_domain"/>
    <property type="match status" value="1"/>
</dbReference>
<evidence type="ECO:0000259" key="9">
    <source>
        <dbReference type="PROSITE" id="PS51826"/>
    </source>
</evidence>
<dbReference type="InterPro" id="IPR011053">
    <property type="entry name" value="Single_hybrid_motif"/>
</dbReference>
<dbReference type="Pfam" id="PF02817">
    <property type="entry name" value="E3_binding"/>
    <property type="match status" value="1"/>
</dbReference>
<dbReference type="EC" id="2.3.1.-" evidence="6"/>
<evidence type="ECO:0000256" key="3">
    <source>
        <dbReference type="ARBA" id="ARBA00022679"/>
    </source>
</evidence>
<feature type="domain" description="Peripheral subunit-binding (PSBD)" evidence="9">
    <location>
        <begin position="142"/>
        <end position="178"/>
    </location>
</feature>
<gene>
    <name evidence="10" type="primary">bkdC</name>
    <name evidence="10" type="ORF">MBOT_26410</name>
</gene>
<dbReference type="InterPro" id="IPR050743">
    <property type="entry name" value="2-oxoacid_DH_E2_comp"/>
</dbReference>
<proteinExistence type="inferred from homology"/>
<dbReference type="PANTHER" id="PTHR43178">
    <property type="entry name" value="DIHYDROLIPOAMIDE ACETYLTRANSFERASE COMPONENT OF PYRUVATE DEHYDROGENASE COMPLEX"/>
    <property type="match status" value="1"/>
</dbReference>
<dbReference type="InterPro" id="IPR001078">
    <property type="entry name" value="2-oxoacid_DH_actylTfrase"/>
</dbReference>
<dbReference type="RefSeq" id="WP_163757898.1">
    <property type="nucleotide sequence ID" value="NZ_BLKW01000004.1"/>
</dbReference>
<comment type="caution">
    <text evidence="10">The sequence shown here is derived from an EMBL/GenBank/DDBJ whole genome shotgun (WGS) entry which is preliminary data.</text>
</comment>
<dbReference type="GO" id="GO:0016407">
    <property type="term" value="F:acetyltransferase activity"/>
    <property type="evidence" value="ECO:0007669"/>
    <property type="project" value="TreeGrafter"/>
</dbReference>
<sequence>MSASGDSEHVKVFRVPDLGEGLQEVTVSRWHVAVGDDVELNQPLCTVETAKAEVEIPSPYAGRVVEIHGAEGDVLKVGAPLMRIDTAPDAASAASAASTTTVGSNGESVSRRTVLVGYGADDETGVSRTAEPSRPTLAARPKAKPAVRKLAADLLVDLNSVPPGPDGIISREAVLAAAGLGAEPAGANYDVLPLRGVHAQMAERMVLSRTRIPDAHASVVVDCTNLLQLREKLDGLTGNELITPFVLTVRLLVIALTHHKIFNSTWVDSANGPQVHCHRSVHLGFAVATSRGLLVPVVADAQHKTTRQLAECVARLIREARAGTLKPAELQGSTFTVSNYGALGLDDAVPVINYPEAAILGMGSLKPRPAAVDDAIVIRPQMTLTCAFDHRIADGAQAAQFLGELRQLIESPETALLDL</sequence>
<dbReference type="InterPro" id="IPR004167">
    <property type="entry name" value="PSBD"/>
</dbReference>
<dbReference type="EMBL" id="BLKW01000004">
    <property type="protein sequence ID" value="GFG75276.1"/>
    <property type="molecule type" value="Genomic_DNA"/>
</dbReference>